<dbReference type="KEGG" id="aca:ACP_1289"/>
<dbReference type="HOGENOM" id="CLU_3194848_0_0_0"/>
<dbReference type="Proteomes" id="UP000002207">
    <property type="component" value="Chromosome"/>
</dbReference>
<name>C1F5B7_ACIC5</name>
<reference evidence="2 3" key="1">
    <citation type="journal article" date="2009" name="Appl. Environ. Microbiol.">
        <title>Three genomes from the phylum Acidobacteria provide insight into the lifestyles of these microorganisms in soils.</title>
        <authorList>
            <person name="Ward N.L."/>
            <person name="Challacombe J.F."/>
            <person name="Janssen P.H."/>
            <person name="Henrissat B."/>
            <person name="Coutinho P.M."/>
            <person name="Wu M."/>
            <person name="Xie G."/>
            <person name="Haft D.H."/>
            <person name="Sait M."/>
            <person name="Badger J."/>
            <person name="Barabote R.D."/>
            <person name="Bradley B."/>
            <person name="Brettin T.S."/>
            <person name="Brinkac L.M."/>
            <person name="Bruce D."/>
            <person name="Creasy T."/>
            <person name="Daugherty S.C."/>
            <person name="Davidsen T.M."/>
            <person name="DeBoy R.T."/>
            <person name="Detter J.C."/>
            <person name="Dodson R.J."/>
            <person name="Durkin A.S."/>
            <person name="Ganapathy A."/>
            <person name="Gwinn-Giglio M."/>
            <person name="Han C.S."/>
            <person name="Khouri H."/>
            <person name="Kiss H."/>
            <person name="Kothari S.P."/>
            <person name="Madupu R."/>
            <person name="Nelson K.E."/>
            <person name="Nelson W.C."/>
            <person name="Paulsen I."/>
            <person name="Penn K."/>
            <person name="Ren Q."/>
            <person name="Rosovitz M.J."/>
            <person name="Selengut J.D."/>
            <person name="Shrivastava S."/>
            <person name="Sullivan S.A."/>
            <person name="Tapia R."/>
            <person name="Thompson L.S."/>
            <person name="Watkins K.L."/>
            <person name="Yang Q."/>
            <person name="Yu C."/>
            <person name="Zafar N."/>
            <person name="Zhou L."/>
            <person name="Kuske C.R."/>
        </authorList>
    </citation>
    <scope>NUCLEOTIDE SEQUENCE [LARGE SCALE GENOMIC DNA]</scope>
    <source>
        <strain evidence="3">ATCC 51196 / DSM 11244 / BCRC 80197 / JCM 7670 / NBRC 15755 / NCIMB 13165 / 161</strain>
    </source>
</reference>
<keyword evidence="3" id="KW-1185">Reference proteome</keyword>
<evidence type="ECO:0000313" key="3">
    <source>
        <dbReference type="Proteomes" id="UP000002207"/>
    </source>
</evidence>
<evidence type="ECO:0000256" key="1">
    <source>
        <dbReference type="SAM" id="MobiDB-lite"/>
    </source>
</evidence>
<dbReference type="InParanoid" id="C1F5B7"/>
<accession>C1F5B7</accession>
<dbReference type="EMBL" id="CP001472">
    <property type="protein sequence ID" value="ACO33375.1"/>
    <property type="molecule type" value="Genomic_DNA"/>
</dbReference>
<dbReference type="AlphaFoldDB" id="C1F5B7"/>
<proteinExistence type="predicted"/>
<feature type="compositionally biased region" description="Basic and acidic residues" evidence="1">
    <location>
        <begin position="7"/>
        <end position="21"/>
    </location>
</feature>
<evidence type="ECO:0000313" key="2">
    <source>
        <dbReference type="EMBL" id="ACO33375.1"/>
    </source>
</evidence>
<gene>
    <name evidence="2" type="ordered locus">ACP_1289</name>
</gene>
<organism evidence="2 3">
    <name type="scientific">Acidobacterium capsulatum (strain ATCC 51196 / DSM 11244 / BCRC 80197 / JCM 7670 / NBRC 15755 / NCIMB 13165 / 161)</name>
    <dbReference type="NCBI Taxonomy" id="240015"/>
    <lineage>
        <taxon>Bacteria</taxon>
        <taxon>Pseudomonadati</taxon>
        <taxon>Acidobacteriota</taxon>
        <taxon>Terriglobia</taxon>
        <taxon>Terriglobales</taxon>
        <taxon>Acidobacteriaceae</taxon>
        <taxon>Acidobacterium</taxon>
    </lineage>
</organism>
<protein>
    <submittedName>
        <fullName evidence="2">Uncharacterized protein</fullName>
    </submittedName>
</protein>
<feature type="region of interest" description="Disordered" evidence="1">
    <location>
        <begin position="1"/>
        <end position="45"/>
    </location>
</feature>
<sequence>MVGAAYEKLRKGEEEKAHPETDSECGTEILLPIATSPPGSLPLTC</sequence>